<dbReference type="GO" id="GO:0030115">
    <property type="term" value="C:S-layer"/>
    <property type="evidence" value="ECO:0007669"/>
    <property type="project" value="UniProtKB-SubCell"/>
</dbReference>
<dbReference type="EMBL" id="FOYS01000002">
    <property type="protein sequence ID" value="SFR42770.1"/>
    <property type="molecule type" value="Genomic_DNA"/>
</dbReference>
<evidence type="ECO:0000256" key="1">
    <source>
        <dbReference type="ARBA" id="ARBA00022729"/>
    </source>
</evidence>
<feature type="compositionally biased region" description="Acidic residues" evidence="2">
    <location>
        <begin position="749"/>
        <end position="763"/>
    </location>
</feature>
<feature type="compositionally biased region" description="Acidic residues" evidence="2">
    <location>
        <begin position="731"/>
        <end position="740"/>
    </location>
</feature>
<feature type="region of interest" description="Disordered" evidence="2">
    <location>
        <begin position="980"/>
        <end position="1035"/>
    </location>
</feature>
<feature type="compositionally biased region" description="Polar residues" evidence="2">
    <location>
        <begin position="799"/>
        <end position="808"/>
    </location>
</feature>
<sequence>MKQRDRAVVVTVAALVVLASLGPVGFAGLASANGPTPTVPGQSPGVNATTTTWDPGTDANVTVAYNVTGASDPANTTLWLLNDSGFATDYDTDLTGDTGERNLTYGGGAAFGDTPVQADGARRVWVRTYDQDESAFEAEGVAVVHTSSNVTVDSYSLSSTPVAPGVTTDLFVELNNTGETAETFRVAAYPETGDADALNSTVVSVPASSTQFVTLPVTFTEQYRGQTVNFTVNDEPTTTVAVNDAAPTPDVSGQCQWYTPCTGMPDKVNANRNASVDVPVRVNLTGSVSLADANLTLSGPNGLVAYNDSLTTLNGTTTFTLPARPAAGSYRLETDVVNDSTGDRVSGSFSMATVQVVGNTSVGRVNVSSTTLKRAQTHEVSVRVDNTGDAVENHTVFLYPSEFRTTPLAQRTFTVKPGQSAEGTINVSFPAHFDTDRTYNLSTGNFAGPEITLEPLVTMESLTHVGGTANTSELGTSTIAPSDDGGLLQFDLTYETLESDRPQNLNGSGLDESSRFEVVLSVPHSYEPAVLLATAHNVSWSVQNTSDDYEVTVVGQPINAAYKVDGPKSVSDWENLSAEQDVATHAYTPMFSLAFLDNESTSMDGISGMVVASDAQSATFPYPGMVNGSPTLNVELAAPHETTDGENNTGRYEALVPAELLDTWGVSDPNTLAGTYKGDGVALSPTVTDDGDVRISFPTTYSTGTVQLSPDAAAIGADDGSSGDGSSGDDSSGDTGDDGGDSTSSPPSDTDDTDDTDDSDDSTDTQPVEETPDTTDSNDTDDRRTVEATPAADGRSASAKVTNASANETVEFRIPDLNASETAVNAAEAANATENVDGESENETTNRSNERSQVRKLGLNLSDDAAEVGVNVSSHEEVPEGTPELDRGDAAEDGDGDGASGGAIDYVSIDLSGTTDDAVENATITFDVPASKLDARGISPSEVRLYRYHDGEWQRLNTTYLGNETYEAETPGFSVFAVGSERADGDSEDESATETQTPAQTATQTATETAAETATATESASTDRPTETETGVPGFGAPVALVSILLTAVVARLRR</sequence>
<feature type="compositionally biased region" description="Basic and acidic residues" evidence="2">
    <location>
        <begin position="874"/>
        <end position="890"/>
    </location>
</feature>
<evidence type="ECO:0000313" key="5">
    <source>
        <dbReference type="Proteomes" id="UP000243250"/>
    </source>
</evidence>
<dbReference type="STRING" id="555875.SAMN04488124_1193"/>
<feature type="region of interest" description="Disordered" evidence="2">
    <location>
        <begin position="702"/>
        <end position="903"/>
    </location>
</feature>
<keyword evidence="5" id="KW-1185">Reference proteome</keyword>
<keyword evidence="3" id="KW-0812">Transmembrane</keyword>
<proteinExistence type="predicted"/>
<organism evidence="4 5">
    <name type="scientific">Halogeometricum limi</name>
    <dbReference type="NCBI Taxonomy" id="555875"/>
    <lineage>
        <taxon>Archaea</taxon>
        <taxon>Methanobacteriati</taxon>
        <taxon>Methanobacteriota</taxon>
        <taxon>Stenosarchaea group</taxon>
        <taxon>Halobacteria</taxon>
        <taxon>Halobacteriales</taxon>
        <taxon>Haloferacaceae</taxon>
        <taxon>Halogeometricum</taxon>
    </lineage>
</organism>
<name>A0A1I6GKS3_9EURY</name>
<reference evidence="5" key="1">
    <citation type="submission" date="2016-10" db="EMBL/GenBank/DDBJ databases">
        <authorList>
            <person name="Varghese N."/>
            <person name="Submissions S."/>
        </authorList>
    </citation>
    <scope>NUCLEOTIDE SEQUENCE [LARGE SCALE GENOMIC DNA]</scope>
    <source>
        <strain evidence="5">CGMCC 1.8711</strain>
    </source>
</reference>
<dbReference type="GO" id="GO:0005886">
    <property type="term" value="C:plasma membrane"/>
    <property type="evidence" value="ECO:0007669"/>
    <property type="project" value="UniProtKB-SubCell"/>
</dbReference>
<dbReference type="NCBIfam" id="TIGR04213">
    <property type="entry name" value="PGF_pre_PGF"/>
    <property type="match status" value="1"/>
</dbReference>
<evidence type="ECO:0000256" key="3">
    <source>
        <dbReference type="SAM" id="Phobius"/>
    </source>
</evidence>
<dbReference type="InterPro" id="IPR026371">
    <property type="entry name" value="PGF_CTERM"/>
</dbReference>
<dbReference type="Proteomes" id="UP000243250">
    <property type="component" value="Unassembled WGS sequence"/>
</dbReference>
<feature type="compositionally biased region" description="Low complexity" evidence="2">
    <location>
        <begin position="993"/>
        <end position="1022"/>
    </location>
</feature>
<keyword evidence="3" id="KW-0472">Membrane</keyword>
<dbReference type="RefSeq" id="WP_089877883.1">
    <property type="nucleotide sequence ID" value="NZ_FOYS01000002.1"/>
</dbReference>
<feature type="compositionally biased region" description="Low complexity" evidence="2">
    <location>
        <begin position="818"/>
        <end position="835"/>
    </location>
</feature>
<dbReference type="AlphaFoldDB" id="A0A1I6GKS3"/>
<evidence type="ECO:0000313" key="4">
    <source>
        <dbReference type="EMBL" id="SFR42770.1"/>
    </source>
</evidence>
<accession>A0A1I6GKS3</accession>
<dbReference type="InterPro" id="IPR026453">
    <property type="entry name" value="PGF_pre_PGF"/>
</dbReference>
<feature type="transmembrane region" description="Helical" evidence="3">
    <location>
        <begin position="1035"/>
        <end position="1053"/>
    </location>
</feature>
<gene>
    <name evidence="4" type="ORF">SAMN04488124_1193</name>
</gene>
<dbReference type="OrthoDB" id="103676at2157"/>
<feature type="compositionally biased region" description="Acidic residues" evidence="2">
    <location>
        <begin position="770"/>
        <end position="779"/>
    </location>
</feature>
<keyword evidence="1" id="KW-0732">Signal</keyword>
<keyword evidence="3" id="KW-1133">Transmembrane helix</keyword>
<protein>
    <submittedName>
        <fullName evidence="4">PGF-CTERM protein/PGF-pre-PGF domain-containing protein</fullName>
    </submittedName>
</protein>
<evidence type="ECO:0000256" key="2">
    <source>
        <dbReference type="SAM" id="MobiDB-lite"/>
    </source>
</evidence>
<dbReference type="NCBIfam" id="TIGR04126">
    <property type="entry name" value="PGF_CTERM"/>
    <property type="match status" value="1"/>
</dbReference>